<dbReference type="EMBL" id="MIJY01000012">
    <property type="protein sequence ID" value="OEG16940.1"/>
    <property type="molecule type" value="Genomic_DNA"/>
</dbReference>
<name>A0A1E5GXA4_9ENTE</name>
<reference evidence="5" key="1">
    <citation type="submission" date="2016-09" db="EMBL/GenBank/DDBJ databases">
        <authorList>
            <person name="Gulvik C.A."/>
        </authorList>
    </citation>
    <scope>NUCLEOTIDE SEQUENCE [LARGE SCALE GENOMIC DNA]</scope>
    <source>
        <strain evidence="5">LMG 8895</strain>
    </source>
</reference>
<dbReference type="SUPFAM" id="SSF55729">
    <property type="entry name" value="Acyl-CoA N-acyltransferases (Nat)"/>
    <property type="match status" value="1"/>
</dbReference>
<protein>
    <submittedName>
        <fullName evidence="4">GNAT family N-acetyltransferase</fullName>
    </submittedName>
</protein>
<dbReference type="InterPro" id="IPR000182">
    <property type="entry name" value="GNAT_dom"/>
</dbReference>
<feature type="domain" description="N-acetyltransferase" evidence="3">
    <location>
        <begin position="1"/>
        <end position="139"/>
    </location>
</feature>
<dbReference type="Pfam" id="PF00583">
    <property type="entry name" value="Acetyltransf_1"/>
    <property type="match status" value="1"/>
</dbReference>
<evidence type="ECO:0000313" key="4">
    <source>
        <dbReference type="EMBL" id="OEG16940.1"/>
    </source>
</evidence>
<gene>
    <name evidence="4" type="ORF">BCR25_03065</name>
</gene>
<evidence type="ECO:0000313" key="5">
    <source>
        <dbReference type="Proteomes" id="UP000095094"/>
    </source>
</evidence>
<dbReference type="InterPro" id="IPR016181">
    <property type="entry name" value="Acyl_CoA_acyltransferase"/>
</dbReference>
<dbReference type="PANTHER" id="PTHR43877:SF2">
    <property type="entry name" value="AMINOALKYLPHOSPHONATE N-ACETYLTRANSFERASE-RELATED"/>
    <property type="match status" value="1"/>
</dbReference>
<dbReference type="CDD" id="cd04301">
    <property type="entry name" value="NAT_SF"/>
    <property type="match status" value="1"/>
</dbReference>
<evidence type="ECO:0000256" key="2">
    <source>
        <dbReference type="ARBA" id="ARBA00023315"/>
    </source>
</evidence>
<dbReference type="PANTHER" id="PTHR43877">
    <property type="entry name" value="AMINOALKYLPHOSPHONATE N-ACETYLTRANSFERASE-RELATED-RELATED"/>
    <property type="match status" value="1"/>
</dbReference>
<accession>A0A1E5GXA4</accession>
<dbReference type="GO" id="GO:0016747">
    <property type="term" value="F:acyltransferase activity, transferring groups other than amino-acyl groups"/>
    <property type="evidence" value="ECO:0007669"/>
    <property type="project" value="InterPro"/>
</dbReference>
<proteinExistence type="predicted"/>
<keyword evidence="2" id="KW-0012">Acyltransferase</keyword>
<dbReference type="Proteomes" id="UP000095094">
    <property type="component" value="Unassembled WGS sequence"/>
</dbReference>
<evidence type="ECO:0000256" key="1">
    <source>
        <dbReference type="ARBA" id="ARBA00022679"/>
    </source>
</evidence>
<dbReference type="InterPro" id="IPR050832">
    <property type="entry name" value="Bact_Acetyltransf"/>
</dbReference>
<keyword evidence="1 4" id="KW-0808">Transferase</keyword>
<evidence type="ECO:0000259" key="3">
    <source>
        <dbReference type="PROSITE" id="PS51186"/>
    </source>
</evidence>
<dbReference type="Gene3D" id="3.40.630.30">
    <property type="match status" value="1"/>
</dbReference>
<dbReference type="PROSITE" id="PS51186">
    <property type="entry name" value="GNAT"/>
    <property type="match status" value="1"/>
</dbReference>
<organism evidence="4 5">
    <name type="scientific">Enterococcus termitis</name>
    <dbReference type="NCBI Taxonomy" id="332950"/>
    <lineage>
        <taxon>Bacteria</taxon>
        <taxon>Bacillati</taxon>
        <taxon>Bacillota</taxon>
        <taxon>Bacilli</taxon>
        <taxon>Lactobacillales</taxon>
        <taxon>Enterococcaceae</taxon>
        <taxon>Enterococcus</taxon>
    </lineage>
</organism>
<comment type="caution">
    <text evidence="4">The sequence shown here is derived from an EMBL/GenBank/DDBJ whole genome shotgun (WGS) entry which is preliminary data.</text>
</comment>
<sequence length="139" mass="16067">MVVREMTKQDVPKLRKIYLETRIKTFEWIDPKNFELADFDKDTEEEIILVAESNGSPVGFISLYAPDSFIHCLFVDWAWKGTGVGHLLLEEAKGYLPLPLKLKCVSKNTSALAFYKKEGWKLVDEVTDTENYWNLVYGE</sequence>
<dbReference type="AlphaFoldDB" id="A0A1E5GXA4"/>
<keyword evidence="5" id="KW-1185">Reference proteome</keyword>